<protein>
    <submittedName>
        <fullName evidence="2">Uncharacterized protein</fullName>
    </submittedName>
</protein>
<dbReference type="EMBL" id="KV784353">
    <property type="protein sequence ID" value="OEU23127.1"/>
    <property type="molecule type" value="Genomic_DNA"/>
</dbReference>
<name>A0A1E7FYA3_9STRA</name>
<gene>
    <name evidence="2" type="ORF">FRACYDRAFT_233294</name>
</gene>
<dbReference type="Proteomes" id="UP000095751">
    <property type="component" value="Unassembled WGS sequence"/>
</dbReference>
<accession>A0A1E7FYA3</accession>
<dbReference type="AlphaFoldDB" id="A0A1E7FYA3"/>
<feature type="region of interest" description="Disordered" evidence="1">
    <location>
        <begin position="345"/>
        <end position="417"/>
    </location>
</feature>
<evidence type="ECO:0000256" key="1">
    <source>
        <dbReference type="SAM" id="MobiDB-lite"/>
    </source>
</evidence>
<feature type="compositionally biased region" description="Basic and acidic residues" evidence="1">
    <location>
        <begin position="371"/>
        <end position="382"/>
    </location>
</feature>
<reference evidence="2 3" key="1">
    <citation type="submission" date="2016-09" db="EMBL/GenBank/DDBJ databases">
        <title>Extensive genetic diversity and differential bi-allelic expression allows diatom success in the polar Southern Ocean.</title>
        <authorList>
            <consortium name="DOE Joint Genome Institute"/>
            <person name="Mock T."/>
            <person name="Otillar R.P."/>
            <person name="Strauss J."/>
            <person name="Dupont C."/>
            <person name="Frickenhaus S."/>
            <person name="Maumus F."/>
            <person name="Mcmullan M."/>
            <person name="Sanges R."/>
            <person name="Schmutz J."/>
            <person name="Toseland A."/>
            <person name="Valas R."/>
            <person name="Veluchamy A."/>
            <person name="Ward B.J."/>
            <person name="Allen A."/>
            <person name="Barry K."/>
            <person name="Falciatore A."/>
            <person name="Ferrante M."/>
            <person name="Fortunato A.E."/>
            <person name="Gloeckner G."/>
            <person name="Gruber A."/>
            <person name="Hipkin R."/>
            <person name="Janech M."/>
            <person name="Kroth P."/>
            <person name="Leese F."/>
            <person name="Lindquist E."/>
            <person name="Lyon B.R."/>
            <person name="Martin J."/>
            <person name="Mayer C."/>
            <person name="Parker M."/>
            <person name="Quesneville H."/>
            <person name="Raymond J."/>
            <person name="Uhlig C."/>
            <person name="Valentin K.U."/>
            <person name="Worden A.Z."/>
            <person name="Armbrust E.V."/>
            <person name="Bowler C."/>
            <person name="Green B."/>
            <person name="Moulton V."/>
            <person name="Van Oosterhout C."/>
            <person name="Grigoriev I."/>
        </authorList>
    </citation>
    <scope>NUCLEOTIDE SEQUENCE [LARGE SCALE GENOMIC DNA]</scope>
    <source>
        <strain evidence="2 3">CCMP1102</strain>
    </source>
</reference>
<feature type="compositionally biased region" description="Low complexity" evidence="1">
    <location>
        <begin position="345"/>
        <end position="355"/>
    </location>
</feature>
<organism evidence="2 3">
    <name type="scientific">Fragilariopsis cylindrus CCMP1102</name>
    <dbReference type="NCBI Taxonomy" id="635003"/>
    <lineage>
        <taxon>Eukaryota</taxon>
        <taxon>Sar</taxon>
        <taxon>Stramenopiles</taxon>
        <taxon>Ochrophyta</taxon>
        <taxon>Bacillariophyta</taxon>
        <taxon>Bacillariophyceae</taxon>
        <taxon>Bacillariophycidae</taxon>
        <taxon>Bacillariales</taxon>
        <taxon>Bacillariaceae</taxon>
        <taxon>Fragilariopsis</taxon>
    </lineage>
</organism>
<feature type="compositionally biased region" description="Low complexity" evidence="1">
    <location>
        <begin position="319"/>
        <end position="332"/>
    </location>
</feature>
<feature type="compositionally biased region" description="Low complexity" evidence="1">
    <location>
        <begin position="383"/>
        <end position="392"/>
    </location>
</feature>
<feature type="region of interest" description="Disordered" evidence="1">
    <location>
        <begin position="277"/>
        <end position="332"/>
    </location>
</feature>
<dbReference type="InParanoid" id="A0A1E7FYA3"/>
<feature type="compositionally biased region" description="Low complexity" evidence="1">
    <location>
        <begin position="291"/>
        <end position="312"/>
    </location>
</feature>
<evidence type="ECO:0000313" key="2">
    <source>
        <dbReference type="EMBL" id="OEU23127.1"/>
    </source>
</evidence>
<proteinExistence type="predicted"/>
<feature type="compositionally biased region" description="Low complexity" evidence="1">
    <location>
        <begin position="63"/>
        <end position="72"/>
    </location>
</feature>
<evidence type="ECO:0000313" key="3">
    <source>
        <dbReference type="Proteomes" id="UP000095751"/>
    </source>
</evidence>
<sequence>MTSTSIYERSSIFTLDQSTIDDVNAPEDELLGTTTKSAGQIKQQEQQQRCSDSDESRVPPPIDASSSSPSSPVHHQDFASWNDWKRDIDAMTDVLKNKKSTIQITDRKTARINKRRQMELSQQIQHAQSDIGAVNRNTFDYDDQASLESTYSSSMLDEGTLDDDDHHSSPVVKNIDIKKSRSLPVFVAASRSSPSVERKLRRGRYGAARRQRYGERHPATLKTVASTISPTTSLRRSDPPNASELAAIMFELADLKVWATTATAITTAAAAATANTTTISNNPSPQPPFQTPTSWSMLPSPLSTPLSSPFSSPKKERQPLNNNPSPRSPFRSPVSWSVLLSPLSTPLSSPISSPTKQRQPLLPSSAMNIDSPEKSNLMKDEQQPQQQQQQQEEQQKKQKKKSVQFTHPLTTDTIYRPYTPREEVNNLFFQEEELLDWEYDEETTVRDRFEIVVEVIDDTTDEIASPVISFHNSYSYSSEEDDCSYDYENEYSNNNVGK</sequence>
<feature type="region of interest" description="Disordered" evidence="1">
    <location>
        <begin position="21"/>
        <end position="76"/>
    </location>
</feature>
<feature type="compositionally biased region" description="Polar residues" evidence="1">
    <location>
        <begin position="32"/>
        <end position="50"/>
    </location>
</feature>
<dbReference type="KEGG" id="fcy:FRACYDRAFT_233294"/>
<feature type="compositionally biased region" description="Polar residues" evidence="1">
    <location>
        <begin position="403"/>
        <end position="413"/>
    </location>
</feature>
<dbReference type="OrthoDB" id="10684426at2759"/>
<keyword evidence="3" id="KW-1185">Reference proteome</keyword>